<keyword evidence="2" id="KW-1185">Reference proteome</keyword>
<reference evidence="2" key="1">
    <citation type="journal article" date="2022" name="Mol. Ecol. Resour.">
        <title>The genomes of chicory, endive, great burdock and yacon provide insights into Asteraceae palaeo-polyploidization history and plant inulin production.</title>
        <authorList>
            <person name="Fan W."/>
            <person name="Wang S."/>
            <person name="Wang H."/>
            <person name="Wang A."/>
            <person name="Jiang F."/>
            <person name="Liu H."/>
            <person name="Zhao H."/>
            <person name="Xu D."/>
            <person name="Zhang Y."/>
        </authorList>
    </citation>
    <scope>NUCLEOTIDE SEQUENCE [LARGE SCALE GENOMIC DNA]</scope>
    <source>
        <strain evidence="2">cv. Yunnan</strain>
    </source>
</reference>
<protein>
    <submittedName>
        <fullName evidence="1">Uncharacterized protein</fullName>
    </submittedName>
</protein>
<name>A0ACB9CAA0_9ASTR</name>
<dbReference type="Proteomes" id="UP001056120">
    <property type="component" value="Linkage Group LG21"/>
</dbReference>
<evidence type="ECO:0000313" key="1">
    <source>
        <dbReference type="EMBL" id="KAI3731158.1"/>
    </source>
</evidence>
<dbReference type="EMBL" id="CM042038">
    <property type="protein sequence ID" value="KAI3731158.1"/>
    <property type="molecule type" value="Genomic_DNA"/>
</dbReference>
<sequence>MSNFVVTVWYNCDDFDVLYNLYCTIRYSYMYHLPDAQSSNENPNQRHQDDDENIVINGKDTKFWGFPAKEKRRTGPDLLLLCTLIALHFRLILDILITEHFRPHPWSSLHRKLRLLLTIKNTKKPSSQIWVPYGNSCRAMFLIF</sequence>
<accession>A0ACB9CAA0</accession>
<gene>
    <name evidence="1" type="ORF">L1987_62341</name>
</gene>
<organism evidence="1 2">
    <name type="scientific">Smallanthus sonchifolius</name>
    <dbReference type="NCBI Taxonomy" id="185202"/>
    <lineage>
        <taxon>Eukaryota</taxon>
        <taxon>Viridiplantae</taxon>
        <taxon>Streptophyta</taxon>
        <taxon>Embryophyta</taxon>
        <taxon>Tracheophyta</taxon>
        <taxon>Spermatophyta</taxon>
        <taxon>Magnoliopsida</taxon>
        <taxon>eudicotyledons</taxon>
        <taxon>Gunneridae</taxon>
        <taxon>Pentapetalae</taxon>
        <taxon>asterids</taxon>
        <taxon>campanulids</taxon>
        <taxon>Asterales</taxon>
        <taxon>Asteraceae</taxon>
        <taxon>Asteroideae</taxon>
        <taxon>Heliantheae alliance</taxon>
        <taxon>Millerieae</taxon>
        <taxon>Smallanthus</taxon>
    </lineage>
</organism>
<reference evidence="1 2" key="2">
    <citation type="journal article" date="2022" name="Mol. Ecol. Resour.">
        <title>The genomes of chicory, endive, great burdock and yacon provide insights into Asteraceae paleo-polyploidization history and plant inulin production.</title>
        <authorList>
            <person name="Fan W."/>
            <person name="Wang S."/>
            <person name="Wang H."/>
            <person name="Wang A."/>
            <person name="Jiang F."/>
            <person name="Liu H."/>
            <person name="Zhao H."/>
            <person name="Xu D."/>
            <person name="Zhang Y."/>
        </authorList>
    </citation>
    <scope>NUCLEOTIDE SEQUENCE [LARGE SCALE GENOMIC DNA]</scope>
    <source>
        <strain evidence="2">cv. Yunnan</strain>
        <tissue evidence="1">Leaves</tissue>
    </source>
</reference>
<evidence type="ECO:0000313" key="2">
    <source>
        <dbReference type="Proteomes" id="UP001056120"/>
    </source>
</evidence>
<proteinExistence type="predicted"/>
<comment type="caution">
    <text evidence="1">The sequence shown here is derived from an EMBL/GenBank/DDBJ whole genome shotgun (WGS) entry which is preliminary data.</text>
</comment>